<protein>
    <submittedName>
        <fullName evidence="3">Uncharacterized protein</fullName>
    </submittedName>
</protein>
<dbReference type="Proteomes" id="UP000818029">
    <property type="component" value="Chromosome D01"/>
</dbReference>
<reference evidence="3" key="2">
    <citation type="submission" date="2025-08" db="UniProtKB">
        <authorList>
            <consortium name="RefSeq"/>
        </authorList>
    </citation>
    <scope>IDENTIFICATION</scope>
</reference>
<evidence type="ECO:0000313" key="2">
    <source>
        <dbReference type="Proteomes" id="UP000818029"/>
    </source>
</evidence>
<reference evidence="2" key="1">
    <citation type="journal article" date="2020" name="Nat. Genet.">
        <title>Genomic diversifications of five Gossypium allopolyploid species and their impact on cotton improvement.</title>
        <authorList>
            <person name="Chen Z.J."/>
            <person name="Sreedasyam A."/>
            <person name="Ando A."/>
            <person name="Song Q."/>
            <person name="De Santiago L.M."/>
            <person name="Hulse-Kemp A.M."/>
            <person name="Ding M."/>
            <person name="Ye W."/>
            <person name="Kirkbride R.C."/>
            <person name="Jenkins J."/>
            <person name="Plott C."/>
            <person name="Lovell J."/>
            <person name="Lin Y.M."/>
            <person name="Vaughn R."/>
            <person name="Liu B."/>
            <person name="Simpson S."/>
            <person name="Scheffler B.E."/>
            <person name="Wen L."/>
            <person name="Saski C.A."/>
            <person name="Grover C.E."/>
            <person name="Hu G."/>
            <person name="Conover J.L."/>
            <person name="Carlson J.W."/>
            <person name="Shu S."/>
            <person name="Boston L.B."/>
            <person name="Williams M."/>
            <person name="Peterson D.G."/>
            <person name="McGee K."/>
            <person name="Jones D.C."/>
            <person name="Wendel J.F."/>
            <person name="Stelly D.M."/>
            <person name="Grimwood J."/>
            <person name="Schmutz J."/>
        </authorList>
    </citation>
    <scope>NUCLEOTIDE SEQUENCE [LARGE SCALE GENOMIC DNA]</scope>
    <source>
        <strain evidence="2">cv. TM-1</strain>
    </source>
</reference>
<feature type="region of interest" description="Disordered" evidence="1">
    <location>
        <begin position="71"/>
        <end position="93"/>
    </location>
</feature>
<dbReference type="Gene3D" id="2.40.70.10">
    <property type="entry name" value="Acid Proteases"/>
    <property type="match status" value="1"/>
</dbReference>
<feature type="compositionally biased region" description="Basic and acidic residues" evidence="1">
    <location>
        <begin position="71"/>
        <end position="84"/>
    </location>
</feature>
<gene>
    <name evidence="3" type="primary">LOC107921486</name>
</gene>
<keyword evidence="2" id="KW-1185">Reference proteome</keyword>
<dbReference type="RefSeq" id="XP_016706823.1">
    <property type="nucleotide sequence ID" value="XM_016851334.1"/>
</dbReference>
<evidence type="ECO:0000313" key="3">
    <source>
        <dbReference type="RefSeq" id="XP_016706823.1"/>
    </source>
</evidence>
<dbReference type="GeneID" id="107921486"/>
<accession>A0A1U8L0F0</accession>
<dbReference type="AlphaFoldDB" id="A0A1U8L0F0"/>
<organism evidence="2 3">
    <name type="scientific">Gossypium hirsutum</name>
    <name type="common">Upland cotton</name>
    <name type="synonym">Gossypium mexicanum</name>
    <dbReference type="NCBI Taxonomy" id="3635"/>
    <lineage>
        <taxon>Eukaryota</taxon>
        <taxon>Viridiplantae</taxon>
        <taxon>Streptophyta</taxon>
        <taxon>Embryophyta</taxon>
        <taxon>Tracheophyta</taxon>
        <taxon>Spermatophyta</taxon>
        <taxon>Magnoliopsida</taxon>
        <taxon>eudicotyledons</taxon>
        <taxon>Gunneridae</taxon>
        <taxon>Pentapetalae</taxon>
        <taxon>rosids</taxon>
        <taxon>malvids</taxon>
        <taxon>Malvales</taxon>
        <taxon>Malvaceae</taxon>
        <taxon>Malvoideae</taxon>
        <taxon>Gossypium</taxon>
    </lineage>
</organism>
<dbReference type="PaxDb" id="3635-A0A1U8L0F0"/>
<dbReference type="PANTHER" id="PTHR33067">
    <property type="entry name" value="RNA-DIRECTED DNA POLYMERASE-RELATED"/>
    <property type="match status" value="1"/>
</dbReference>
<proteinExistence type="predicted"/>
<dbReference type="InterPro" id="IPR021109">
    <property type="entry name" value="Peptidase_aspartic_dom_sf"/>
</dbReference>
<dbReference type="PANTHER" id="PTHR33067:SF32">
    <property type="entry name" value="ASPARTIC PEPTIDASE DDI1-TYPE DOMAIN-CONTAINING PROTEIN"/>
    <property type="match status" value="1"/>
</dbReference>
<dbReference type="KEGG" id="ghi:107921486"/>
<evidence type="ECO:0000256" key="1">
    <source>
        <dbReference type="SAM" id="MobiDB-lite"/>
    </source>
</evidence>
<sequence length="211" mass="23649">MEKLVSNVSENQVGQIANALNSRTQETLPSDTVNARPHRKEHCKAITLRSGTQLDRFFKSVVAETSNLESDQSKILEQHKKSTTNEKTGPSDAKANFDSTVEHNIWAKQSLQPEVRPPLPFPQRFQNHEQDQQFRKRRLREFETTALTKGCTTMLTNKLPPKLKDLGSFTIPCSIGNQYVGKALCNLGASINLMPLSMFKKLGIGEARPTT</sequence>
<name>A0A1U8L0F0_GOSHI</name>